<dbReference type="EMBL" id="CM004474">
    <property type="protein sequence ID" value="OCT80321.1"/>
    <property type="molecule type" value="Genomic_DNA"/>
</dbReference>
<evidence type="ECO:0000313" key="4">
    <source>
        <dbReference type="Proteomes" id="UP000694892"/>
    </source>
</evidence>
<name>A0A974CXL4_XENLA</name>
<keyword evidence="1" id="KW-0378">Hydrolase</keyword>
<gene>
    <name evidence="3" type="ORF">XELAEV_18027140mg</name>
</gene>
<reference evidence="4" key="1">
    <citation type="journal article" date="2016" name="Nature">
        <title>Genome evolution in the allotetraploid frog Xenopus laevis.</title>
        <authorList>
            <person name="Session A.M."/>
            <person name="Uno Y."/>
            <person name="Kwon T."/>
            <person name="Chapman J.A."/>
            <person name="Toyoda A."/>
            <person name="Takahashi S."/>
            <person name="Fukui A."/>
            <person name="Hikosaka A."/>
            <person name="Suzuki A."/>
            <person name="Kondo M."/>
            <person name="van Heeringen S.J."/>
            <person name="Quigley I."/>
            <person name="Heinz S."/>
            <person name="Ogino H."/>
            <person name="Ochi H."/>
            <person name="Hellsten U."/>
            <person name="Lyons J.B."/>
            <person name="Simakov O."/>
            <person name="Putnam N."/>
            <person name="Stites J."/>
            <person name="Kuroki Y."/>
            <person name="Tanaka T."/>
            <person name="Michiue T."/>
            <person name="Watanabe M."/>
            <person name="Bogdanovic O."/>
            <person name="Lister R."/>
            <person name="Georgiou G."/>
            <person name="Paranjpe S.S."/>
            <person name="van Kruijsbergen I."/>
            <person name="Shu S."/>
            <person name="Carlson J."/>
            <person name="Kinoshita T."/>
            <person name="Ohta Y."/>
            <person name="Mawaribuchi S."/>
            <person name="Jenkins J."/>
            <person name="Grimwood J."/>
            <person name="Schmutz J."/>
            <person name="Mitros T."/>
            <person name="Mozaffari S.V."/>
            <person name="Suzuki Y."/>
            <person name="Haramoto Y."/>
            <person name="Yamamoto T.S."/>
            <person name="Takagi C."/>
            <person name="Heald R."/>
            <person name="Miller K."/>
            <person name="Haudenschild C."/>
            <person name="Kitzman J."/>
            <person name="Nakayama T."/>
            <person name="Izutsu Y."/>
            <person name="Robert J."/>
            <person name="Fortriede J."/>
            <person name="Burns K."/>
            <person name="Lotay V."/>
            <person name="Karimi K."/>
            <person name="Yasuoka Y."/>
            <person name="Dichmann D.S."/>
            <person name="Flajnik M.F."/>
            <person name="Houston D.W."/>
            <person name="Shendure J."/>
            <person name="DuPasquier L."/>
            <person name="Vize P.D."/>
            <person name="Zorn A.M."/>
            <person name="Ito M."/>
            <person name="Marcotte E.M."/>
            <person name="Wallingford J.B."/>
            <person name="Ito Y."/>
            <person name="Asashima M."/>
            <person name="Ueno N."/>
            <person name="Matsuda Y."/>
            <person name="Veenstra G.J."/>
            <person name="Fujiyama A."/>
            <person name="Harland R.M."/>
            <person name="Taira M."/>
            <person name="Rokhsar D.S."/>
        </authorList>
    </citation>
    <scope>NUCLEOTIDE SEQUENCE [LARGE SCALE GENOMIC DNA]</scope>
    <source>
        <strain evidence="4">J</strain>
    </source>
</reference>
<feature type="domain" description="UFSP1/2/DUB catalytic" evidence="2">
    <location>
        <begin position="10"/>
        <end position="66"/>
    </location>
</feature>
<evidence type="ECO:0000256" key="1">
    <source>
        <dbReference type="ARBA" id="ARBA00022801"/>
    </source>
</evidence>
<sequence length="67" mass="7520">MIHKCDLFKSAYRSIPCIPKIQSTIEGAWKEGFDPQGASHFNGKLEGTKAWICACEIYCLLTSLQIK</sequence>
<dbReference type="AlphaFoldDB" id="A0A974CXL4"/>
<evidence type="ECO:0000259" key="2">
    <source>
        <dbReference type="Pfam" id="PF07910"/>
    </source>
</evidence>
<dbReference type="Proteomes" id="UP000694892">
    <property type="component" value="Chromosome 5L"/>
</dbReference>
<proteinExistence type="predicted"/>
<protein>
    <recommendedName>
        <fullName evidence="2">UFSP1/2/DUB catalytic domain-containing protein</fullName>
    </recommendedName>
</protein>
<accession>A0A974CXL4</accession>
<dbReference type="InterPro" id="IPR012462">
    <property type="entry name" value="UFSP1/2_DUB_cat"/>
</dbReference>
<dbReference type="Pfam" id="PF07910">
    <property type="entry name" value="Peptidase_C78"/>
    <property type="match status" value="1"/>
</dbReference>
<dbReference type="Gene3D" id="3.90.70.130">
    <property type="match status" value="1"/>
</dbReference>
<dbReference type="GO" id="GO:0016787">
    <property type="term" value="F:hydrolase activity"/>
    <property type="evidence" value="ECO:0007669"/>
    <property type="project" value="UniProtKB-KW"/>
</dbReference>
<evidence type="ECO:0000313" key="3">
    <source>
        <dbReference type="EMBL" id="OCT80321.1"/>
    </source>
</evidence>
<organism evidence="3 4">
    <name type="scientific">Xenopus laevis</name>
    <name type="common">African clawed frog</name>
    <dbReference type="NCBI Taxonomy" id="8355"/>
    <lineage>
        <taxon>Eukaryota</taxon>
        <taxon>Metazoa</taxon>
        <taxon>Chordata</taxon>
        <taxon>Craniata</taxon>
        <taxon>Vertebrata</taxon>
        <taxon>Euteleostomi</taxon>
        <taxon>Amphibia</taxon>
        <taxon>Batrachia</taxon>
        <taxon>Anura</taxon>
        <taxon>Pipoidea</taxon>
        <taxon>Pipidae</taxon>
        <taxon>Xenopodinae</taxon>
        <taxon>Xenopus</taxon>
        <taxon>Xenopus</taxon>
    </lineage>
</organism>